<dbReference type="AlphaFoldDB" id="A0A366HAI6"/>
<keyword evidence="2" id="KW-1133">Transmembrane helix</keyword>
<evidence type="ECO:0000313" key="3">
    <source>
        <dbReference type="EMBL" id="RBP39340.1"/>
    </source>
</evidence>
<dbReference type="Proteomes" id="UP000253628">
    <property type="component" value="Unassembled WGS sequence"/>
</dbReference>
<keyword evidence="2" id="KW-0472">Membrane</keyword>
<evidence type="ECO:0000313" key="4">
    <source>
        <dbReference type="Proteomes" id="UP000253628"/>
    </source>
</evidence>
<dbReference type="RefSeq" id="WP_113933303.1">
    <property type="nucleotide sequence ID" value="NZ_JACCEU010000003.1"/>
</dbReference>
<keyword evidence="2" id="KW-0812">Transmembrane</keyword>
<protein>
    <recommendedName>
        <fullName evidence="5">Outer membrane protein with glycine zipper</fullName>
    </recommendedName>
</protein>
<sequence length="187" mass="19668">MALIVAARFNTFDAAEVAAGQLMAAGVKADNLFTFFVNPTESHSHHPATGTRASKRGFVGAWLGAAVIGLVGACAGAIIGFIFGSTTTGVLGGAGVGAYVGSLAGALRMIDRPRSEPRSEQTTAKPRDGRPSGVVLAVHVDAEHELQIARMLRDAGGQEIERAQGRWENGTWRDFDPLESPEIEKNL</sequence>
<feature type="transmembrane region" description="Helical" evidence="2">
    <location>
        <begin position="61"/>
        <end position="83"/>
    </location>
</feature>
<proteinExistence type="predicted"/>
<feature type="transmembrane region" description="Helical" evidence="2">
    <location>
        <begin position="89"/>
        <end position="110"/>
    </location>
</feature>
<organism evidence="3 4">
    <name type="scientific">Eoetvoesiella caeni</name>
    <dbReference type="NCBI Taxonomy" id="645616"/>
    <lineage>
        <taxon>Bacteria</taxon>
        <taxon>Pseudomonadati</taxon>
        <taxon>Pseudomonadota</taxon>
        <taxon>Betaproteobacteria</taxon>
        <taxon>Burkholderiales</taxon>
        <taxon>Alcaligenaceae</taxon>
        <taxon>Eoetvoesiella</taxon>
    </lineage>
</organism>
<reference evidence="3 4" key="1">
    <citation type="submission" date="2018-06" db="EMBL/GenBank/DDBJ databases">
        <title>Genomic Encyclopedia of Type Strains, Phase IV (KMG-IV): sequencing the most valuable type-strain genomes for metagenomic binning, comparative biology and taxonomic classification.</title>
        <authorList>
            <person name="Goeker M."/>
        </authorList>
    </citation>
    <scope>NUCLEOTIDE SEQUENCE [LARGE SCALE GENOMIC DNA]</scope>
    <source>
        <strain evidence="3 4">DSM 25520</strain>
    </source>
</reference>
<comment type="caution">
    <text evidence="3">The sequence shown here is derived from an EMBL/GenBank/DDBJ whole genome shotgun (WGS) entry which is preliminary data.</text>
</comment>
<gene>
    <name evidence="3" type="ORF">DFR37_105133</name>
</gene>
<feature type="region of interest" description="Disordered" evidence="1">
    <location>
        <begin position="110"/>
        <end position="132"/>
    </location>
</feature>
<name>A0A366HAI6_9BURK</name>
<accession>A0A366HAI6</accession>
<evidence type="ECO:0008006" key="5">
    <source>
        <dbReference type="Google" id="ProtNLM"/>
    </source>
</evidence>
<keyword evidence="4" id="KW-1185">Reference proteome</keyword>
<dbReference type="OrthoDB" id="6369218at2"/>
<feature type="compositionally biased region" description="Basic and acidic residues" evidence="1">
    <location>
        <begin position="110"/>
        <end position="130"/>
    </location>
</feature>
<evidence type="ECO:0000256" key="2">
    <source>
        <dbReference type="SAM" id="Phobius"/>
    </source>
</evidence>
<evidence type="ECO:0000256" key="1">
    <source>
        <dbReference type="SAM" id="MobiDB-lite"/>
    </source>
</evidence>
<dbReference type="EMBL" id="QNRQ01000005">
    <property type="protein sequence ID" value="RBP39340.1"/>
    <property type="molecule type" value="Genomic_DNA"/>
</dbReference>